<dbReference type="Gene3D" id="3.90.650.10">
    <property type="entry name" value="PurM-like C-terminal domain"/>
    <property type="match status" value="2"/>
</dbReference>
<dbReference type="Gene3D" id="3.30.1330.10">
    <property type="entry name" value="PurM-like, N-terminal domain"/>
    <property type="match status" value="2"/>
</dbReference>
<dbReference type="InterPro" id="IPR010918">
    <property type="entry name" value="PurM-like_C_dom"/>
</dbReference>
<dbReference type="PANTHER" id="PTHR10099">
    <property type="entry name" value="PHOSPHORIBOSYLFORMYLGLYCINAMIDINE SYNTHASE"/>
    <property type="match status" value="1"/>
</dbReference>
<dbReference type="SUPFAM" id="SSF52317">
    <property type="entry name" value="Class I glutamine amidotransferase-like"/>
    <property type="match status" value="1"/>
</dbReference>
<dbReference type="Pfam" id="PF13507">
    <property type="entry name" value="GATase_5"/>
    <property type="match status" value="1"/>
</dbReference>
<dbReference type="InterPro" id="IPR029062">
    <property type="entry name" value="Class_I_gatase-like"/>
</dbReference>
<dbReference type="InterPro" id="IPR010141">
    <property type="entry name" value="FGAM_synthase"/>
</dbReference>
<dbReference type="CDD" id="cd02204">
    <property type="entry name" value="PurL_repeat2"/>
    <property type="match status" value="1"/>
</dbReference>
<dbReference type="CDD" id="cd02203">
    <property type="entry name" value="PurL_repeat1"/>
    <property type="match status" value="1"/>
</dbReference>
<reference evidence="2 3" key="1">
    <citation type="submission" date="2016-09" db="EMBL/GenBank/DDBJ databases">
        <title>Desulfuribacillus arsenicus sp. nov., an obligately anaerobic, dissimilatory arsenic- and antimonate-reducing bacterium isolated from anoxic sediments.</title>
        <authorList>
            <person name="Abin C.A."/>
            <person name="Hollibaugh J.T."/>
        </authorList>
    </citation>
    <scope>NUCLEOTIDE SEQUENCE [LARGE SCALE GENOMIC DNA]</scope>
    <source>
        <strain evidence="2 3">MLFW-2</strain>
    </source>
</reference>
<dbReference type="InterPro" id="IPR036676">
    <property type="entry name" value="PurM-like_C_sf"/>
</dbReference>
<proteinExistence type="predicted"/>
<keyword evidence="3" id="KW-1185">Reference proteome</keyword>
<dbReference type="Proteomes" id="UP000095255">
    <property type="component" value="Unassembled WGS sequence"/>
</dbReference>
<sequence length="1304" mass="144346">MGIQVRRIFVEKKPGFNVEAEALCRDFQQNLGILGLQSVRVVNRYDIQGINEEIYQQSRNTIFSEPPVDIVYDEQLHVQDPIRMFAVEFLPGQYDQRADSAAQCIQILTQSDRPIVTTAKVVLLSGDISDEEFNRIKQYYINPVESREATLDKPLTIELQTEQPSDVQVLDGFCHMDEQQMKEFMQRIGFAMNFEDLLFCQKYFRDTEKRDPTITELKVIDTYWSDHCRHTTFLTEIQEVTFDENENVVPMKAAYQRYLKAREIVYGEENRDVCLMDLAVIGMKELRKQGKLQDLDVSDEVNACSIVVDVDVEGEIQEWLVMFKNETHNHPTEIEPYGGAATCLGGAIRDPLSGRSYVYQAMRVTGSGDPRARIEDTIPGKLPQRKITTEAAAGYSGYGNQIGLATGHVAEVYDEGFVAKRMEIGAVMAAAPKENVVRIQPSKGDVVILAGGRTGRDGCGGATGSSKEHDEDSIFTCGAEVQKGNPPTERKLQRLFRNPKVSMMIKKCNDFGAGGVSVAIGELTDSLKVNLDVIPKKYEGLDGTELAISESQERMAVVVAAEDAERFIRFAQEENVEATVVAEVTDNRRLQMYWRGNAIVDLSRDFLDTNGVKQTTKVHVNGPQTDMDFLTQPSQHIRDELKSYPLESCETLRQAWIANLTDLNVAGQQGLVERFDSTIGAGTVLMPFGGKYQATPAEGMVAKIPVIGKETNTATIMTHGYNPKLASWSPFHGALYAVVEAVAKVVAIGGRYDSIRLTLQEYFEKLGTDASKWGKPFSALLGAYHAQEQFGIPAIGGKDSMSGTFKDLHVPPTLVAFAVDVVKADKVISPEFKQAGSQVVFIPSKFDGQSMIDFDNLKANFTKVTELIHSGKVLAAHTVKYGGIAEALTKMAFGNKIGFRFEPSKANAMTQSMEIGYGEEWFLPKYGSLVLELPSDINVQEALGDIDYIALGNTTSSQAIQVGDMTIMLDELYRLWQEPLQDIFPIQAKSVTEESTYNFEKTEASFVKTGSDAITYNSIINADTTIKSQSRSSRTTALAQPRVLIPVFPGTNCEYDTHKAFEKAGGQVDTMIIRNLTSVDIENSIATIVDKIKQTQILMLPGGFSGGDEPDGSGKFYATLFRNPRIKEAVMDLLQNRDGLVLGICNGFQALIKLGLLPYGEIRDMNENSPTLTFNTIGRHISTMVQTKVVSNQSPWLRNVEIGEIHSIPVSHGEGRFFATVEELQKLIDGKQVATQYVNQMGNPTMQSPANPNGSIYAIEGITSPDGRIFGKMGHSERIGNHVAINVPGKKDQRIFEAGISYFK</sequence>
<comment type="caution">
    <text evidence="2">The sequence shown here is derived from an EMBL/GenBank/DDBJ whole genome shotgun (WGS) entry which is preliminary data.</text>
</comment>
<dbReference type="GO" id="GO:0005737">
    <property type="term" value="C:cytoplasm"/>
    <property type="evidence" value="ECO:0007669"/>
    <property type="project" value="TreeGrafter"/>
</dbReference>
<dbReference type="InterPro" id="IPR036921">
    <property type="entry name" value="PurM-like_N_sf"/>
</dbReference>
<dbReference type="Gene3D" id="3.40.50.880">
    <property type="match status" value="1"/>
</dbReference>
<accession>A0A1E5L6A9</accession>
<dbReference type="GO" id="GO:0005524">
    <property type="term" value="F:ATP binding"/>
    <property type="evidence" value="ECO:0007669"/>
    <property type="project" value="UniProtKB-KW"/>
</dbReference>
<dbReference type="NCBIfam" id="TIGR01857">
    <property type="entry name" value="FGAM-synthase"/>
    <property type="match status" value="1"/>
</dbReference>
<organism evidence="2 3">
    <name type="scientific">Desulfuribacillus stibiiarsenatis</name>
    <dbReference type="NCBI Taxonomy" id="1390249"/>
    <lineage>
        <taxon>Bacteria</taxon>
        <taxon>Bacillati</taxon>
        <taxon>Bacillota</taxon>
        <taxon>Desulfuribacillia</taxon>
        <taxon>Desulfuribacillales</taxon>
        <taxon>Desulfuribacillaceae</taxon>
        <taxon>Desulfuribacillus</taxon>
    </lineage>
</organism>
<dbReference type="PROSITE" id="PS51273">
    <property type="entry name" value="GATASE_TYPE_1"/>
    <property type="match status" value="1"/>
</dbReference>
<dbReference type="PANTHER" id="PTHR10099:SF1">
    <property type="entry name" value="PHOSPHORIBOSYLFORMYLGLYCINAMIDINE SYNTHASE"/>
    <property type="match status" value="1"/>
</dbReference>
<dbReference type="CDD" id="cd01740">
    <property type="entry name" value="GATase1_FGAR_AT"/>
    <property type="match status" value="1"/>
</dbReference>
<dbReference type="SUPFAM" id="SSF55326">
    <property type="entry name" value="PurM N-terminal domain-like"/>
    <property type="match status" value="2"/>
</dbReference>
<evidence type="ECO:0000259" key="1">
    <source>
        <dbReference type="Pfam" id="PF02769"/>
    </source>
</evidence>
<dbReference type="EMBL" id="MJAT01000022">
    <property type="protein sequence ID" value="OEH85529.1"/>
    <property type="molecule type" value="Genomic_DNA"/>
</dbReference>
<dbReference type="GO" id="GO:0006164">
    <property type="term" value="P:purine nucleotide biosynthetic process"/>
    <property type="evidence" value="ECO:0007669"/>
    <property type="project" value="UniProtKB-KW"/>
</dbReference>
<protein>
    <submittedName>
        <fullName evidence="2">Phosphoribosylformylglycinamidine synthase</fullName>
    </submittedName>
</protein>
<dbReference type="Pfam" id="PF02769">
    <property type="entry name" value="AIRS_C"/>
    <property type="match status" value="1"/>
</dbReference>
<dbReference type="STRING" id="1390249.BHU72_04600"/>
<evidence type="ECO:0000313" key="3">
    <source>
        <dbReference type="Proteomes" id="UP000095255"/>
    </source>
</evidence>
<dbReference type="OrthoDB" id="9804441at2"/>
<dbReference type="FunFam" id="3.30.1330.10:FF:000013">
    <property type="entry name" value="Phosphoribosylformylglycinamidine synthase"/>
    <property type="match status" value="1"/>
</dbReference>
<name>A0A1E5L6A9_9FIRM</name>
<feature type="domain" description="PurM-like C-terminal" evidence="1">
    <location>
        <begin position="443"/>
        <end position="594"/>
    </location>
</feature>
<dbReference type="GO" id="GO:0046872">
    <property type="term" value="F:metal ion binding"/>
    <property type="evidence" value="ECO:0007669"/>
    <property type="project" value="UniProtKB-KW"/>
</dbReference>
<gene>
    <name evidence="2" type="ORF">BHU72_04600</name>
</gene>
<dbReference type="SMART" id="SM01211">
    <property type="entry name" value="GATase_5"/>
    <property type="match status" value="1"/>
</dbReference>
<dbReference type="SUPFAM" id="SSF56042">
    <property type="entry name" value="PurM C-terminal domain-like"/>
    <property type="match status" value="2"/>
</dbReference>
<evidence type="ECO:0000313" key="2">
    <source>
        <dbReference type="EMBL" id="OEH85529.1"/>
    </source>
</evidence>
<dbReference type="RefSeq" id="WP_069702355.1">
    <property type="nucleotide sequence ID" value="NZ_MJAT01000022.1"/>
</dbReference>
<dbReference type="GO" id="GO:0004642">
    <property type="term" value="F:phosphoribosylformylglycinamidine synthase activity"/>
    <property type="evidence" value="ECO:0007669"/>
    <property type="project" value="TreeGrafter"/>
</dbReference>